<evidence type="ECO:0000313" key="2">
    <source>
        <dbReference type="EMBL" id="KAF2903282.1"/>
    </source>
</evidence>
<accession>A0A8K0GIV0</accession>
<feature type="region of interest" description="Disordered" evidence="1">
    <location>
        <begin position="26"/>
        <end position="46"/>
    </location>
</feature>
<dbReference type="AlphaFoldDB" id="A0A8K0GIV0"/>
<evidence type="ECO:0000256" key="1">
    <source>
        <dbReference type="SAM" id="MobiDB-lite"/>
    </source>
</evidence>
<sequence>WFDDECKKVVQERQQARMKMFEDNTGEKIKQHKQIRNSTQAKIRNKKREAQKAKLEEMEEHYRNRNTKLFYKNLKEEKKGFQSQTAAVKNHQGRSVYIPQVC</sequence>
<dbReference type="OrthoDB" id="413860at2759"/>
<evidence type="ECO:0000313" key="3">
    <source>
        <dbReference type="Proteomes" id="UP000801492"/>
    </source>
</evidence>
<organism evidence="2 3">
    <name type="scientific">Ignelater luminosus</name>
    <name type="common">Cucubano</name>
    <name type="synonym">Pyrophorus luminosus</name>
    <dbReference type="NCBI Taxonomy" id="2038154"/>
    <lineage>
        <taxon>Eukaryota</taxon>
        <taxon>Metazoa</taxon>
        <taxon>Ecdysozoa</taxon>
        <taxon>Arthropoda</taxon>
        <taxon>Hexapoda</taxon>
        <taxon>Insecta</taxon>
        <taxon>Pterygota</taxon>
        <taxon>Neoptera</taxon>
        <taxon>Endopterygota</taxon>
        <taxon>Coleoptera</taxon>
        <taxon>Polyphaga</taxon>
        <taxon>Elateriformia</taxon>
        <taxon>Elateroidea</taxon>
        <taxon>Elateridae</taxon>
        <taxon>Agrypninae</taxon>
        <taxon>Pyrophorini</taxon>
        <taxon>Ignelater</taxon>
    </lineage>
</organism>
<dbReference type="Proteomes" id="UP000801492">
    <property type="component" value="Unassembled WGS sequence"/>
</dbReference>
<proteinExistence type="predicted"/>
<keyword evidence="3" id="KW-1185">Reference proteome</keyword>
<protein>
    <submittedName>
        <fullName evidence="2">Uncharacterized protein</fullName>
    </submittedName>
</protein>
<name>A0A8K0GIV0_IGNLU</name>
<reference evidence="2" key="1">
    <citation type="submission" date="2019-08" db="EMBL/GenBank/DDBJ databases">
        <title>The genome of the North American firefly Photinus pyralis.</title>
        <authorList>
            <consortium name="Photinus pyralis genome working group"/>
            <person name="Fallon T.R."/>
            <person name="Sander Lower S.E."/>
            <person name="Weng J.-K."/>
        </authorList>
    </citation>
    <scope>NUCLEOTIDE SEQUENCE</scope>
    <source>
        <strain evidence="2">TRF0915ILg1</strain>
        <tissue evidence="2">Whole body</tissue>
    </source>
</reference>
<gene>
    <name evidence="2" type="ORF">ILUMI_02893</name>
</gene>
<feature type="non-terminal residue" evidence="2">
    <location>
        <position position="1"/>
    </location>
</feature>
<comment type="caution">
    <text evidence="2">The sequence shown here is derived from an EMBL/GenBank/DDBJ whole genome shotgun (WGS) entry which is preliminary data.</text>
</comment>
<dbReference type="EMBL" id="VTPC01001064">
    <property type="protein sequence ID" value="KAF2903282.1"/>
    <property type="molecule type" value="Genomic_DNA"/>
</dbReference>